<accession>A0A0H2MZK2</accession>
<dbReference type="AlphaFoldDB" id="A0A0H2MZK2"/>
<proteinExistence type="predicted"/>
<evidence type="ECO:0000313" key="1">
    <source>
        <dbReference type="EMBL" id="KLN62085.1"/>
    </source>
</evidence>
<keyword evidence="2" id="KW-1185">Reference proteome</keyword>
<dbReference type="EMBL" id="LAQL01000002">
    <property type="protein sequence ID" value="KLN62085.1"/>
    <property type="molecule type" value="Genomic_DNA"/>
</dbReference>
<name>A0A0H2MZK2_9PROT</name>
<dbReference type="RefSeq" id="WP_047762213.1">
    <property type="nucleotide sequence ID" value="NZ_LAQL01000002.1"/>
</dbReference>
<sequence>MTACTIGHPKNLAEADRLKVGDFKPKAWKLTGVKPDIFRRMIDQPEAFAGTSLPPQKAFGLSFRHQTQHHGSKRKSATALKTGSLQLKMDGLSPCQNQHPKQCMP</sequence>
<gene>
    <name evidence="1" type="ORF">WH96_00640</name>
</gene>
<evidence type="ECO:0000313" key="2">
    <source>
        <dbReference type="Proteomes" id="UP000035444"/>
    </source>
</evidence>
<dbReference type="Proteomes" id="UP000035444">
    <property type="component" value="Unassembled WGS sequence"/>
</dbReference>
<organism evidence="1 2">
    <name type="scientific">Kiloniella spongiae</name>
    <dbReference type="NCBI Taxonomy" id="1489064"/>
    <lineage>
        <taxon>Bacteria</taxon>
        <taxon>Pseudomonadati</taxon>
        <taxon>Pseudomonadota</taxon>
        <taxon>Alphaproteobacteria</taxon>
        <taxon>Rhodospirillales</taxon>
        <taxon>Kiloniellaceae</taxon>
        <taxon>Kiloniella</taxon>
    </lineage>
</organism>
<reference evidence="1 2" key="1">
    <citation type="submission" date="2015-03" db="EMBL/GenBank/DDBJ databases">
        <title>Genome Sequence of Kiloniella spongiae MEBiC09566, isolated from a marine sponge.</title>
        <authorList>
            <person name="Shao Z."/>
            <person name="Wang L."/>
            <person name="Li X."/>
        </authorList>
    </citation>
    <scope>NUCLEOTIDE SEQUENCE [LARGE SCALE GENOMIC DNA]</scope>
    <source>
        <strain evidence="1 2">MEBiC09566</strain>
    </source>
</reference>
<protein>
    <submittedName>
        <fullName evidence="1">Uncharacterized protein</fullName>
    </submittedName>
</protein>
<comment type="caution">
    <text evidence="1">The sequence shown here is derived from an EMBL/GenBank/DDBJ whole genome shotgun (WGS) entry which is preliminary data.</text>
</comment>